<feature type="transmembrane region" description="Helical" evidence="1">
    <location>
        <begin position="67"/>
        <end position="87"/>
    </location>
</feature>
<reference evidence="2" key="1">
    <citation type="submission" date="2022-11" db="EMBL/GenBank/DDBJ databases">
        <title>Centuries of genome instability and evolution in soft-shell clam transmissible cancer (bioRxiv).</title>
        <authorList>
            <person name="Hart S.F.M."/>
            <person name="Yonemitsu M.A."/>
            <person name="Giersch R.M."/>
            <person name="Beal B.F."/>
            <person name="Arriagada G."/>
            <person name="Davis B.W."/>
            <person name="Ostrander E.A."/>
            <person name="Goff S.P."/>
            <person name="Metzger M.J."/>
        </authorList>
    </citation>
    <scope>NUCLEOTIDE SEQUENCE</scope>
    <source>
        <strain evidence="2">MELC-2E11</strain>
        <tissue evidence="2">Siphon/mantle</tissue>
    </source>
</reference>
<protein>
    <submittedName>
        <fullName evidence="2">Uncharacterized protein</fullName>
    </submittedName>
</protein>
<accession>A0ABY7G457</accession>
<keyword evidence="1" id="KW-1133">Transmembrane helix</keyword>
<keyword evidence="3" id="KW-1185">Reference proteome</keyword>
<organism evidence="2 3">
    <name type="scientific">Mya arenaria</name>
    <name type="common">Soft-shell clam</name>
    <dbReference type="NCBI Taxonomy" id="6604"/>
    <lineage>
        <taxon>Eukaryota</taxon>
        <taxon>Metazoa</taxon>
        <taxon>Spiralia</taxon>
        <taxon>Lophotrochozoa</taxon>
        <taxon>Mollusca</taxon>
        <taxon>Bivalvia</taxon>
        <taxon>Autobranchia</taxon>
        <taxon>Heteroconchia</taxon>
        <taxon>Euheterodonta</taxon>
        <taxon>Imparidentia</taxon>
        <taxon>Neoheterodontei</taxon>
        <taxon>Myida</taxon>
        <taxon>Myoidea</taxon>
        <taxon>Myidae</taxon>
        <taxon>Mya</taxon>
    </lineage>
</organism>
<name>A0ABY7G457_MYAAR</name>
<sequence length="147" mass="16901">MDRSQAVSVAERLNFSLNCRLTHECMNQKSSEDNHPSPSSIWYFIFAQIYQYIGHLHLFARPFIFRTFPSIGGTFATGFLTLQWYVFITRMANALDCYSMTICRHQLDSRSGLINTGHVSGVLLLTRQGQTMYSFGDLQHLPQIDRV</sequence>
<evidence type="ECO:0000313" key="3">
    <source>
        <dbReference type="Proteomes" id="UP001164746"/>
    </source>
</evidence>
<dbReference type="EMBL" id="CP111027">
    <property type="protein sequence ID" value="WAR29225.1"/>
    <property type="molecule type" value="Genomic_DNA"/>
</dbReference>
<evidence type="ECO:0000313" key="2">
    <source>
        <dbReference type="EMBL" id="WAR29225.1"/>
    </source>
</evidence>
<evidence type="ECO:0000256" key="1">
    <source>
        <dbReference type="SAM" id="Phobius"/>
    </source>
</evidence>
<gene>
    <name evidence="2" type="ORF">MAR_002793</name>
</gene>
<keyword evidence="1" id="KW-0812">Transmembrane</keyword>
<dbReference type="Proteomes" id="UP001164746">
    <property type="component" value="Chromosome 16"/>
</dbReference>
<proteinExistence type="predicted"/>
<keyword evidence="1" id="KW-0472">Membrane</keyword>